<gene>
    <name evidence="2" type="ORF">CYCCA115_LOCUS7803</name>
</gene>
<dbReference type="AlphaFoldDB" id="A0AAD2CT29"/>
<proteinExistence type="predicted"/>
<evidence type="ECO:0000313" key="3">
    <source>
        <dbReference type="Proteomes" id="UP001295423"/>
    </source>
</evidence>
<comment type="caution">
    <text evidence="2">The sequence shown here is derived from an EMBL/GenBank/DDBJ whole genome shotgun (WGS) entry which is preliminary data.</text>
</comment>
<dbReference type="Proteomes" id="UP001295423">
    <property type="component" value="Unassembled WGS sequence"/>
</dbReference>
<dbReference type="EMBL" id="CAKOGP040001112">
    <property type="protein sequence ID" value="CAJ1942150.1"/>
    <property type="molecule type" value="Genomic_DNA"/>
</dbReference>
<keyword evidence="1" id="KW-0732">Signal</keyword>
<sequence length="440" mass="50396">MNAFLSILLAIPFNVFIVVSGWQQVDRHHRRRRTVRIPENVWRQAALEHEERVRKILQPGLVSFDHPLNAAHRKNREHPEPNEWTALDPKHPVYNFLIEYYGLKGIKGPKRLARWCPSLSLLLLQEETRIKTIADLEEASLSRYPKTGTRTSTQDDDEQQDFDILNGGILLEGATEDDFSSVLHLRGAEMMLDSDQQVNGVMYCPSLLFAKNEPDRQEENARLTTPFLWYKSILEQTLQAEPILHCHGLHEWAMQYHPEGTDPPPSAKYQQHLRLRVPREIINQTVERKGISCTHVDALRFFAPAAAPLNHHGSSLNRMDQLQLEQPACVHAHMDLLKIAIKLRPFCDPRLLVNVLEVALESRTLDVAASPYDATSYGVGVVPVETSEGRAEYTKRQKDLMARAEEVRRDLLFAYELFLPMAFSETSLQQGCNQPQAERL</sequence>
<accession>A0AAD2CT29</accession>
<feature type="chain" id="PRO_5042098268" evidence="1">
    <location>
        <begin position="22"/>
        <end position="440"/>
    </location>
</feature>
<keyword evidence="3" id="KW-1185">Reference proteome</keyword>
<evidence type="ECO:0000256" key="1">
    <source>
        <dbReference type="SAM" id="SignalP"/>
    </source>
</evidence>
<name>A0AAD2CT29_9STRA</name>
<reference evidence="2" key="1">
    <citation type="submission" date="2023-08" db="EMBL/GenBank/DDBJ databases">
        <authorList>
            <person name="Audoor S."/>
            <person name="Bilcke G."/>
        </authorList>
    </citation>
    <scope>NUCLEOTIDE SEQUENCE</scope>
</reference>
<evidence type="ECO:0000313" key="2">
    <source>
        <dbReference type="EMBL" id="CAJ1942150.1"/>
    </source>
</evidence>
<feature type="signal peptide" evidence="1">
    <location>
        <begin position="1"/>
        <end position="21"/>
    </location>
</feature>
<organism evidence="2 3">
    <name type="scientific">Cylindrotheca closterium</name>
    <dbReference type="NCBI Taxonomy" id="2856"/>
    <lineage>
        <taxon>Eukaryota</taxon>
        <taxon>Sar</taxon>
        <taxon>Stramenopiles</taxon>
        <taxon>Ochrophyta</taxon>
        <taxon>Bacillariophyta</taxon>
        <taxon>Bacillariophyceae</taxon>
        <taxon>Bacillariophycidae</taxon>
        <taxon>Bacillariales</taxon>
        <taxon>Bacillariaceae</taxon>
        <taxon>Cylindrotheca</taxon>
    </lineage>
</organism>
<protein>
    <submittedName>
        <fullName evidence="2">Uncharacterized protein</fullName>
    </submittedName>
</protein>